<evidence type="ECO:0000256" key="2">
    <source>
        <dbReference type="ARBA" id="ARBA00015195"/>
    </source>
</evidence>
<dbReference type="InterPro" id="IPR036192">
    <property type="entry name" value="Cell_div_ZapA-like_sf"/>
</dbReference>
<evidence type="ECO:0000313" key="10">
    <source>
        <dbReference type="EMBL" id="CAI4033438.1"/>
    </source>
</evidence>
<comment type="subcellular location">
    <subcellularLocation>
        <location evidence="1">Cytoplasm</location>
    </subcellularLocation>
</comment>
<dbReference type="Gene3D" id="6.10.250.790">
    <property type="match status" value="1"/>
</dbReference>
<keyword evidence="3" id="KW-0963">Cytoplasm</keyword>
<evidence type="ECO:0000256" key="1">
    <source>
        <dbReference type="ARBA" id="ARBA00004496"/>
    </source>
</evidence>
<dbReference type="GO" id="GO:0043093">
    <property type="term" value="P:FtsZ-dependent cytokinesis"/>
    <property type="evidence" value="ECO:0007669"/>
    <property type="project" value="TreeGrafter"/>
</dbReference>
<dbReference type="GO" id="GO:0032153">
    <property type="term" value="C:cell division site"/>
    <property type="evidence" value="ECO:0007669"/>
    <property type="project" value="TreeGrafter"/>
</dbReference>
<dbReference type="GO" id="GO:0030428">
    <property type="term" value="C:cell septum"/>
    <property type="evidence" value="ECO:0007669"/>
    <property type="project" value="TreeGrafter"/>
</dbReference>
<dbReference type="GO" id="GO:0000917">
    <property type="term" value="P:division septum assembly"/>
    <property type="evidence" value="ECO:0007669"/>
    <property type="project" value="UniProtKB-KW"/>
</dbReference>
<dbReference type="GO" id="GO:0000921">
    <property type="term" value="P:septin ring assembly"/>
    <property type="evidence" value="ECO:0007669"/>
    <property type="project" value="TreeGrafter"/>
</dbReference>
<evidence type="ECO:0000256" key="9">
    <source>
        <dbReference type="ARBA" id="ARBA00033158"/>
    </source>
</evidence>
<gene>
    <name evidence="10" type="ORF">DNFV4_03874</name>
</gene>
<dbReference type="InterPro" id="IPR007838">
    <property type="entry name" value="Cell_div_ZapA-like"/>
</dbReference>
<evidence type="ECO:0000256" key="4">
    <source>
        <dbReference type="ARBA" id="ARBA00022618"/>
    </source>
</evidence>
<dbReference type="PANTHER" id="PTHR34981:SF1">
    <property type="entry name" value="CELL DIVISION PROTEIN ZAPA"/>
    <property type="match status" value="1"/>
</dbReference>
<name>A0AA86TAI5_9BACT</name>
<dbReference type="AlphaFoldDB" id="A0AA86TAI5"/>
<dbReference type="EMBL" id="OX365700">
    <property type="protein sequence ID" value="CAI4033438.1"/>
    <property type="molecule type" value="Genomic_DNA"/>
</dbReference>
<dbReference type="GO" id="GO:0005829">
    <property type="term" value="C:cytosol"/>
    <property type="evidence" value="ECO:0007669"/>
    <property type="project" value="TreeGrafter"/>
</dbReference>
<dbReference type="InterPro" id="IPR053712">
    <property type="entry name" value="Bac_CellDiv_Activator"/>
</dbReference>
<dbReference type="SUPFAM" id="SSF102829">
    <property type="entry name" value="Cell division protein ZapA-like"/>
    <property type="match status" value="1"/>
</dbReference>
<evidence type="ECO:0000313" key="11">
    <source>
        <dbReference type="Proteomes" id="UP001179121"/>
    </source>
</evidence>
<evidence type="ECO:0000256" key="7">
    <source>
        <dbReference type="ARBA" id="ARBA00024910"/>
    </source>
</evidence>
<evidence type="ECO:0000256" key="6">
    <source>
        <dbReference type="ARBA" id="ARBA00023306"/>
    </source>
</evidence>
<keyword evidence="5" id="KW-0717">Septation</keyword>
<dbReference type="PANTHER" id="PTHR34981">
    <property type="entry name" value="CELL DIVISION PROTEIN ZAPA"/>
    <property type="match status" value="1"/>
</dbReference>
<comment type="function">
    <text evidence="7">Activator of cell division through the inhibition of FtsZ GTPase activity, therefore promoting FtsZ assembly into bundles of protofilaments necessary for the formation of the division Z ring. It is recruited early at mid-cell but it is not essential for cell division.</text>
</comment>
<keyword evidence="6" id="KW-0131">Cell cycle</keyword>
<dbReference type="Pfam" id="PF05164">
    <property type="entry name" value="ZapA"/>
    <property type="match status" value="1"/>
</dbReference>
<dbReference type="RefSeq" id="WP_289270635.1">
    <property type="nucleotide sequence ID" value="NZ_OX365700.1"/>
</dbReference>
<accession>A0AA86TAI5</accession>
<dbReference type="KEGG" id="nti:DNFV4_03874"/>
<organism evidence="10 11">
    <name type="scientific">Nitrospira tepida</name>
    <dbReference type="NCBI Taxonomy" id="2973512"/>
    <lineage>
        <taxon>Bacteria</taxon>
        <taxon>Pseudomonadati</taxon>
        <taxon>Nitrospirota</taxon>
        <taxon>Nitrospiria</taxon>
        <taxon>Nitrospirales</taxon>
        <taxon>Nitrospiraceae</taxon>
        <taxon>Nitrospira</taxon>
    </lineage>
</organism>
<sequence>MARTVEVEIYGQRYTLRGEADEQYVKRVAQFVDDHMKAVAQGMRTATLSKLAVLAAVNIAHELFQAEQQRTEKEADVERRMLSLMESIEEQVQSALPR</sequence>
<evidence type="ECO:0000256" key="5">
    <source>
        <dbReference type="ARBA" id="ARBA00023210"/>
    </source>
</evidence>
<evidence type="ECO:0000256" key="8">
    <source>
        <dbReference type="ARBA" id="ARBA00026068"/>
    </source>
</evidence>
<comment type="subunit">
    <text evidence="8">Homodimer. Interacts with FtsZ.</text>
</comment>
<reference evidence="10" key="1">
    <citation type="submission" date="2022-10" db="EMBL/GenBank/DDBJ databases">
        <authorList>
            <person name="Koch H."/>
        </authorList>
    </citation>
    <scope>NUCLEOTIDE SEQUENCE</scope>
    <source>
        <strain evidence="10">DNF</strain>
    </source>
</reference>
<evidence type="ECO:0000256" key="3">
    <source>
        <dbReference type="ARBA" id="ARBA00022490"/>
    </source>
</evidence>
<keyword evidence="4 10" id="KW-0132">Cell division</keyword>
<keyword evidence="11" id="KW-1185">Reference proteome</keyword>
<proteinExistence type="predicted"/>
<dbReference type="Proteomes" id="UP001179121">
    <property type="component" value="Chromosome"/>
</dbReference>
<protein>
    <recommendedName>
        <fullName evidence="2">Cell division protein ZapA</fullName>
    </recommendedName>
    <alternativeName>
        <fullName evidence="9">Z ring-associated protein ZapA</fullName>
    </alternativeName>
</protein>